<keyword evidence="1" id="KW-0812">Transmembrane</keyword>
<reference evidence="2 3" key="1">
    <citation type="submission" date="2019-08" db="EMBL/GenBank/DDBJ databases">
        <title>The genome of the soybean aphid Biotype 1, its phylome, world population structure and adaptation to the North American continent.</title>
        <authorList>
            <person name="Giordano R."/>
            <person name="Donthu R.K."/>
            <person name="Hernandez A.G."/>
            <person name="Wright C.L."/>
            <person name="Zimin A.V."/>
        </authorList>
    </citation>
    <scope>NUCLEOTIDE SEQUENCE [LARGE SCALE GENOMIC DNA]</scope>
    <source>
        <tissue evidence="2">Whole aphids</tissue>
    </source>
</reference>
<dbReference type="EMBL" id="VYZN01000034">
    <property type="protein sequence ID" value="KAE9533561.1"/>
    <property type="molecule type" value="Genomic_DNA"/>
</dbReference>
<evidence type="ECO:0000313" key="3">
    <source>
        <dbReference type="Proteomes" id="UP000475862"/>
    </source>
</evidence>
<sequence length="309" mass="36923">MNNVMFTLRGLKYQTNRYDSIFKHELTVQVHKLGNYHHQLTHQNWSKTKNKQNYKCKFTELRPLTRPLKKFVKKTDKAFSCDNAGSSYHNIVQSLHTRRHATVWAVVWLIHCPCICWLAYDFYVSLGIGQTFFTGTISMSKLNDFVMNIVMFIPGMKLPDGVYLSLIYELETTSYLRNIVFYTFERSTIFFSNYDELYVNQLKLRTTIMLTNRITYKILINSFKSIILLKKKECVNIYFKTRWIFPRFSFNSSTAYKLLLLYNIITEIFEFYYCIIALYKWDNNTKCYHNILKPYNLKVVTTYLNINKL</sequence>
<evidence type="ECO:0000313" key="2">
    <source>
        <dbReference type="EMBL" id="KAE9533561.1"/>
    </source>
</evidence>
<accession>A0A6G0TJ82</accession>
<dbReference type="AlphaFoldDB" id="A0A6G0TJ82"/>
<evidence type="ECO:0000256" key="1">
    <source>
        <dbReference type="SAM" id="Phobius"/>
    </source>
</evidence>
<protein>
    <submittedName>
        <fullName evidence="2">Uncharacterized protein</fullName>
    </submittedName>
</protein>
<keyword evidence="1" id="KW-1133">Transmembrane helix</keyword>
<organism evidence="2 3">
    <name type="scientific">Aphis glycines</name>
    <name type="common">Soybean aphid</name>
    <dbReference type="NCBI Taxonomy" id="307491"/>
    <lineage>
        <taxon>Eukaryota</taxon>
        <taxon>Metazoa</taxon>
        <taxon>Ecdysozoa</taxon>
        <taxon>Arthropoda</taxon>
        <taxon>Hexapoda</taxon>
        <taxon>Insecta</taxon>
        <taxon>Pterygota</taxon>
        <taxon>Neoptera</taxon>
        <taxon>Paraneoptera</taxon>
        <taxon>Hemiptera</taxon>
        <taxon>Sternorrhyncha</taxon>
        <taxon>Aphidomorpha</taxon>
        <taxon>Aphidoidea</taxon>
        <taxon>Aphididae</taxon>
        <taxon>Aphidini</taxon>
        <taxon>Aphis</taxon>
        <taxon>Aphis</taxon>
    </lineage>
</organism>
<comment type="caution">
    <text evidence="2">The sequence shown here is derived from an EMBL/GenBank/DDBJ whole genome shotgun (WGS) entry which is preliminary data.</text>
</comment>
<feature type="transmembrane region" description="Helical" evidence="1">
    <location>
        <begin position="101"/>
        <end position="120"/>
    </location>
</feature>
<gene>
    <name evidence="2" type="ORF">AGLY_009199</name>
</gene>
<proteinExistence type="predicted"/>
<name>A0A6G0TJ82_APHGL</name>
<dbReference type="Proteomes" id="UP000475862">
    <property type="component" value="Unassembled WGS sequence"/>
</dbReference>
<keyword evidence="1" id="KW-0472">Membrane</keyword>
<keyword evidence="3" id="KW-1185">Reference proteome</keyword>